<evidence type="ECO:0000313" key="2">
    <source>
        <dbReference type="EMBL" id="CDW85637.1"/>
    </source>
</evidence>
<evidence type="ECO:0000313" key="3">
    <source>
        <dbReference type="Proteomes" id="UP000039865"/>
    </source>
</evidence>
<dbReference type="AlphaFoldDB" id="A0A078AWK9"/>
<name>A0A078AWK9_STYLE</name>
<proteinExistence type="predicted"/>
<feature type="region of interest" description="Disordered" evidence="1">
    <location>
        <begin position="175"/>
        <end position="210"/>
    </location>
</feature>
<protein>
    <submittedName>
        <fullName evidence="2">Uncharacterized protein</fullName>
    </submittedName>
</protein>
<sequence>MSNYGPMANLNQNGSFNLYEVGVSDPNQLRPREFKYHKSNVPLDFSQTTYDKLAMLTSQSSGFEGVVKKKGSNNDYTGYVQKRETNSRALSMTPSQRKSFALAAANNLANPGARGSGLGMQQSVDAQLMKTYDGRKKRQRFNEDVGETIAQNAQSQQTGKKLNANQLGKLGVSRRASIDDVESRQSKKSQYKSVTSAHQGKRAQVLDMKSETSSAYRHKIKGLVRQDYRYLMKLISQMDDKQLEKLGQELGAQVIEENDDEHRLEELDQVNDLSPTKDQVNNPEDYRSDISRQQYLEFRDFNYDYRLQEDQASVMDGKSVRSYKSSNYSAITKLAKQLEDEKQEREKMKKEIEELKKINNDLYRSLAKPESKAASPTKKGKQ</sequence>
<feature type="region of interest" description="Disordered" evidence="1">
    <location>
        <begin position="363"/>
        <end position="382"/>
    </location>
</feature>
<feature type="compositionally biased region" description="Basic and acidic residues" evidence="1">
    <location>
        <begin position="176"/>
        <end position="185"/>
    </location>
</feature>
<dbReference type="OrthoDB" id="10669197at2759"/>
<dbReference type="EMBL" id="CCKQ01013920">
    <property type="protein sequence ID" value="CDW85637.1"/>
    <property type="molecule type" value="Genomic_DNA"/>
</dbReference>
<dbReference type="Proteomes" id="UP000039865">
    <property type="component" value="Unassembled WGS sequence"/>
</dbReference>
<dbReference type="InParanoid" id="A0A078AWK9"/>
<gene>
    <name evidence="2" type="primary">Contig8052.g8597</name>
    <name evidence="2" type="ORF">STYLEM_14719</name>
</gene>
<reference evidence="2 3" key="1">
    <citation type="submission" date="2014-06" db="EMBL/GenBank/DDBJ databases">
        <authorList>
            <person name="Swart Estienne"/>
        </authorList>
    </citation>
    <scope>NUCLEOTIDE SEQUENCE [LARGE SCALE GENOMIC DNA]</scope>
    <source>
        <strain evidence="2 3">130c</strain>
    </source>
</reference>
<organism evidence="2 3">
    <name type="scientific">Stylonychia lemnae</name>
    <name type="common">Ciliate</name>
    <dbReference type="NCBI Taxonomy" id="5949"/>
    <lineage>
        <taxon>Eukaryota</taxon>
        <taxon>Sar</taxon>
        <taxon>Alveolata</taxon>
        <taxon>Ciliophora</taxon>
        <taxon>Intramacronucleata</taxon>
        <taxon>Spirotrichea</taxon>
        <taxon>Stichotrichia</taxon>
        <taxon>Sporadotrichida</taxon>
        <taxon>Oxytrichidae</taxon>
        <taxon>Stylonychinae</taxon>
        <taxon>Stylonychia</taxon>
    </lineage>
</organism>
<evidence type="ECO:0000256" key="1">
    <source>
        <dbReference type="SAM" id="MobiDB-lite"/>
    </source>
</evidence>
<keyword evidence="3" id="KW-1185">Reference proteome</keyword>
<accession>A0A078AWK9</accession>